<evidence type="ECO:0000259" key="6">
    <source>
        <dbReference type="Pfam" id="PF00728"/>
    </source>
</evidence>
<organism evidence="7 8">
    <name type="scientific">Staphylococcus phage MCE-2014</name>
    <dbReference type="NCBI Taxonomy" id="1524910"/>
    <lineage>
        <taxon>Viruses</taxon>
        <taxon>Duplodnaviria</taxon>
        <taxon>Heunggongvirae</taxon>
        <taxon>Uroviricota</taxon>
        <taxon>Caudoviricetes</taxon>
        <taxon>Herelleviridae</taxon>
        <taxon>Twortvirinae</taxon>
        <taxon>Kayvirus</taxon>
        <taxon>Kayvirus MCE2014</taxon>
    </lineage>
</organism>
<comment type="catalytic activity">
    <reaction evidence="1">
        <text>Hydrolysis of terminal non-reducing N-acetyl-D-hexosamine residues in N-acetyl-beta-D-hexosaminides.</text>
        <dbReference type="EC" id="3.2.1.52"/>
    </reaction>
</comment>
<dbReference type="InterPro" id="IPR017853">
    <property type="entry name" value="GH"/>
</dbReference>
<keyword evidence="4" id="KW-0378">Hydrolase</keyword>
<keyword evidence="8" id="KW-1185">Reference proteome</keyword>
<feature type="compositionally biased region" description="Low complexity" evidence="5">
    <location>
        <begin position="171"/>
        <end position="184"/>
    </location>
</feature>
<comment type="similarity">
    <text evidence="2">Belongs to the glycosyl hydrolase 20 family.</text>
</comment>
<dbReference type="SMR" id="A0A076G5S5"/>
<dbReference type="InterPro" id="IPR008160">
    <property type="entry name" value="Collagen"/>
</dbReference>
<dbReference type="KEGG" id="vg:22276205"/>
<evidence type="ECO:0000256" key="1">
    <source>
        <dbReference type="ARBA" id="ARBA00001231"/>
    </source>
</evidence>
<dbReference type="Proteomes" id="UP000028960">
    <property type="component" value="Segment"/>
</dbReference>
<feature type="compositionally biased region" description="Basic and acidic residues" evidence="5">
    <location>
        <begin position="224"/>
        <end position="236"/>
    </location>
</feature>
<dbReference type="RefSeq" id="YP_009097947.1">
    <property type="nucleotide sequence ID" value="NC_025416.1"/>
</dbReference>
<name>A0A076G5S5_9CAUD</name>
<evidence type="ECO:0000313" key="7">
    <source>
        <dbReference type="EMBL" id="AII26857.1"/>
    </source>
</evidence>
<dbReference type="PANTHER" id="PTHR22600">
    <property type="entry name" value="BETA-HEXOSAMINIDASE"/>
    <property type="match status" value="1"/>
</dbReference>
<dbReference type="EC" id="3.2.1.52" evidence="3"/>
<evidence type="ECO:0000256" key="2">
    <source>
        <dbReference type="ARBA" id="ARBA00006285"/>
    </source>
</evidence>
<evidence type="ECO:0000256" key="4">
    <source>
        <dbReference type="ARBA" id="ARBA00022801"/>
    </source>
</evidence>
<dbReference type="InterPro" id="IPR025705">
    <property type="entry name" value="Beta_hexosaminidase_sua/sub"/>
</dbReference>
<dbReference type="EMBL" id="KJ888149">
    <property type="protein sequence ID" value="AII26857.1"/>
    <property type="molecule type" value="Genomic_DNA"/>
</dbReference>
<evidence type="ECO:0000313" key="8">
    <source>
        <dbReference type="Proteomes" id="UP000028960"/>
    </source>
</evidence>
<feature type="domain" description="Glycoside hydrolase family 20 catalytic" evidence="6">
    <location>
        <begin position="383"/>
        <end position="674"/>
    </location>
</feature>
<dbReference type="PRINTS" id="PR00738">
    <property type="entry name" value="GLHYDRLASE20"/>
</dbReference>
<feature type="compositionally biased region" description="Basic and acidic residues" evidence="5">
    <location>
        <begin position="185"/>
        <end position="209"/>
    </location>
</feature>
<dbReference type="Gene3D" id="3.20.20.80">
    <property type="entry name" value="Glycosidases"/>
    <property type="match status" value="1"/>
</dbReference>
<dbReference type="InterPro" id="IPR015883">
    <property type="entry name" value="Glyco_hydro_20_cat"/>
</dbReference>
<dbReference type="Gene3D" id="1.20.5.320">
    <property type="entry name" value="6-Phosphogluconate Dehydrogenase, domain 3"/>
    <property type="match status" value="1"/>
</dbReference>
<accession>A0A076G5S5</accession>
<feature type="region of interest" description="Disordered" evidence="5">
    <location>
        <begin position="107"/>
        <end position="153"/>
    </location>
</feature>
<sequence length="697" mass="77523">MPHLKAYDKEGNILAIGYDVKNHQGSVIIPNLSPHTNYPQGEFYISWEGDNFESEKIVVPEFTTLESSYKEITFYAKDILTVKPMTAYDIAVKNGFDGTEEEWVKSIKGEQGPQGIKGDRGLQGPQGPKGDRGLQGPQGPKGDRGADGVDGIDGTMTFEELTEEQKATLKGADGAQGEQGPQGPKGDKGEPGEKGEQGERGPEGSEGPKGDIGPQGPTGPMGPKGDKGNTGEKGEKGNGSVNQTRLPQILREQYFENLEIPVVDSVDGIIEQINPLNAQTVNYYFIGNVLDINAPETKTTDFSQFQQCIVTMGWTDSSVSISNAKIQTYINTTNTAFALLHIYNGKPVLDKAYISPSMREDYMNDLIKTFGNRNDFEIKLGKGIIFDISRRFTNLATLKAIVDEISANKGDYLQLHFSDDQGYSIYSEILGQNGTTSNDKYLTKKEIMELIDYANGKNVMIVPDFDVPGHSQGWLDLLKEKNPDLYTNVVSDYDTGLADYYGNDISAKFIEDLIEEITTMFYQPKYGDRLVFSIGADEVPGADVAQIDYVNFVNRMAKKVYERGYYPRVWNDCFTDDGIKILNDNIEVVYWQQGLSSAEKFIEENKMVVNSNYYLLTYGPSLNGKVGGVIDEQIDYIRSNFANNKFCEKENPYTVVNTKDNLKGTAFTFWNEEGNELTDEELLEQVIPIIKAYFTLV</sequence>
<dbReference type="GeneID" id="22276205"/>
<feature type="region of interest" description="Disordered" evidence="5">
    <location>
        <begin position="170"/>
        <end position="244"/>
    </location>
</feature>
<dbReference type="PANTHER" id="PTHR22600:SF57">
    <property type="entry name" value="BETA-N-ACETYLHEXOSAMINIDASE"/>
    <property type="match status" value="1"/>
</dbReference>
<dbReference type="GO" id="GO:0030203">
    <property type="term" value="P:glycosaminoglycan metabolic process"/>
    <property type="evidence" value="ECO:0007669"/>
    <property type="project" value="TreeGrafter"/>
</dbReference>
<evidence type="ECO:0000256" key="3">
    <source>
        <dbReference type="ARBA" id="ARBA00012663"/>
    </source>
</evidence>
<dbReference type="GO" id="GO:0016020">
    <property type="term" value="C:membrane"/>
    <property type="evidence" value="ECO:0007669"/>
    <property type="project" value="TreeGrafter"/>
</dbReference>
<dbReference type="Pfam" id="PF01391">
    <property type="entry name" value="Collagen"/>
    <property type="match status" value="2"/>
</dbReference>
<dbReference type="SUPFAM" id="SSF51445">
    <property type="entry name" value="(Trans)glycosidases"/>
    <property type="match status" value="1"/>
</dbReference>
<evidence type="ECO:0000256" key="5">
    <source>
        <dbReference type="SAM" id="MobiDB-lite"/>
    </source>
</evidence>
<proteinExistence type="inferred from homology"/>
<dbReference type="Pfam" id="PF00728">
    <property type="entry name" value="Glyco_hydro_20"/>
    <property type="match status" value="1"/>
</dbReference>
<dbReference type="GO" id="GO:0005975">
    <property type="term" value="P:carbohydrate metabolic process"/>
    <property type="evidence" value="ECO:0007669"/>
    <property type="project" value="InterPro"/>
</dbReference>
<protein>
    <recommendedName>
        <fullName evidence="3">beta-N-acetylhexosaminidase</fullName>
        <ecNumber evidence="3">3.2.1.52</ecNumber>
    </recommendedName>
</protein>
<dbReference type="GO" id="GO:0004563">
    <property type="term" value="F:beta-N-acetylhexosaminidase activity"/>
    <property type="evidence" value="ECO:0007669"/>
    <property type="project" value="UniProtKB-EC"/>
</dbReference>
<reference evidence="7 8" key="1">
    <citation type="journal article" date="2014" name="Appl. Environ. Microbiol.">
        <title>Combined Use of Bacteriophage K and a Novel Bacteriophage To Reduce Staphylococcus aureus Biofilm Formation.</title>
        <authorList>
            <person name="Alves D.R."/>
            <person name="Gaudion A."/>
            <person name="Bean J.E."/>
            <person name="Perez Esteban P."/>
            <person name="Arnot T.C."/>
            <person name="Harper D.R."/>
            <person name="Kot W."/>
            <person name="Hansen L.H."/>
            <person name="Enright M.C."/>
            <person name="Jenkins A.T."/>
        </authorList>
    </citation>
    <scope>NUCLEOTIDE SEQUENCE [LARGE SCALE GENOMIC DNA]</scope>
</reference>